<evidence type="ECO:0000256" key="3">
    <source>
        <dbReference type="ARBA" id="ARBA00022833"/>
    </source>
</evidence>
<dbReference type="PANTHER" id="PTHR11905:SF159">
    <property type="entry name" value="ADAM METALLOPROTEASE"/>
    <property type="match status" value="1"/>
</dbReference>
<dbReference type="GO" id="GO:0006509">
    <property type="term" value="P:membrane protein ectodomain proteolysis"/>
    <property type="evidence" value="ECO:0007669"/>
    <property type="project" value="TreeGrafter"/>
</dbReference>
<dbReference type="Gene3D" id="3.40.1620.60">
    <property type="match status" value="1"/>
</dbReference>
<keyword evidence="3 5" id="KW-0862">Zinc</keyword>
<feature type="binding site" evidence="5">
    <location>
        <position position="346"/>
    </location>
    <ligand>
        <name>Zn(2+)</name>
        <dbReference type="ChEBI" id="CHEBI:29105"/>
        <note>catalytic</note>
    </ligand>
</feature>
<dbReference type="Pfam" id="PF13688">
    <property type="entry name" value="Reprolysin_5"/>
    <property type="match status" value="1"/>
</dbReference>
<evidence type="ECO:0000256" key="2">
    <source>
        <dbReference type="ARBA" id="ARBA00022801"/>
    </source>
</evidence>
<comment type="caution">
    <text evidence="8">The sequence shown here is derived from an EMBL/GenBank/DDBJ whole genome shotgun (WGS) entry which is preliminary data.</text>
</comment>
<dbReference type="EMBL" id="JARKHS020014991">
    <property type="protein sequence ID" value="KAK8774795.1"/>
    <property type="molecule type" value="Genomic_DNA"/>
</dbReference>
<keyword evidence="1" id="KW-0645">Protease</keyword>
<keyword evidence="2" id="KW-0378">Hydrolase</keyword>
<evidence type="ECO:0000256" key="1">
    <source>
        <dbReference type="ARBA" id="ARBA00022670"/>
    </source>
</evidence>
<dbReference type="Gene3D" id="3.40.390.10">
    <property type="entry name" value="Collagenase (Catalytic Domain)"/>
    <property type="match status" value="1"/>
</dbReference>
<evidence type="ECO:0000313" key="9">
    <source>
        <dbReference type="Proteomes" id="UP001321473"/>
    </source>
</evidence>
<sequence>MGSIAIWLLLPLASCFATQEVGIIYPRMLSSRADTGEKVIKLTDDITLNLEKSTVFPKEFLIYTTVDGTPARYLMDGEAAEANLYHDRANMASLDVSEEDGLELLGVIGHTLRIKPMPEMERSMDGQKAHMLYHADKPELFKKEEDIYDGIPKDVQDLIKSRAGEVSPTGPYTANGTDVIEERAERYRLPRTIYPEVHIVADFLYCQAYNFDRTKIANSFAIMANAANLRFASLRMPRVQIKIVGVTLTQTEREEPYMVYVPRTSKNILYEPTLWNFTVHVRQQAYFPYADIVFLVSARNFSKWENNKLVTWVGGYAYPGTACTAWKVGMSEERPHSFYGVFVFTHELAHVLGCMHDESPPKGWPPGMIGSKDCPWKDGYMMSYEFVDPNMYRFSKCCSREIMNFYNRPNYTCLSEVNAARKPYYINRFPGEKQDRDMFCKKVYYEYGYGKADTEWGSRNCAFKCYYKKNSYDVKYAYVADGTPCGNGNNVCILGNCTSRPKIKKWNDTWISAPPDKRGSRKVINPCSDANKCLLTKLQTEIFVPCLHQFEKRQNGSSSSLQKEDECALKMISASLLWLLALRPTKNALSGRRYDDNTGLLARHVTLFKV</sequence>
<dbReference type="AlphaFoldDB" id="A0AAQ4EJ07"/>
<evidence type="ECO:0000256" key="6">
    <source>
        <dbReference type="SAM" id="SignalP"/>
    </source>
</evidence>
<keyword evidence="5" id="KW-0479">Metal-binding</keyword>
<name>A0AAQ4EJ07_AMBAM</name>
<keyword evidence="6" id="KW-0732">Signal</keyword>
<dbReference type="InterPro" id="IPR034030">
    <property type="entry name" value="ZnMc_salivary_gland_MPs"/>
</dbReference>
<evidence type="ECO:0000256" key="5">
    <source>
        <dbReference type="PROSITE-ProRule" id="PRU00276"/>
    </source>
</evidence>
<dbReference type="PROSITE" id="PS50215">
    <property type="entry name" value="ADAM_MEPRO"/>
    <property type="match status" value="1"/>
</dbReference>
<keyword evidence="9" id="KW-1185">Reference proteome</keyword>
<dbReference type="SUPFAM" id="SSF55486">
    <property type="entry name" value="Metalloproteases ('zincins'), catalytic domain"/>
    <property type="match status" value="1"/>
</dbReference>
<dbReference type="PANTHER" id="PTHR11905">
    <property type="entry name" value="ADAM A DISINTEGRIN AND METALLOPROTEASE DOMAIN"/>
    <property type="match status" value="1"/>
</dbReference>
<dbReference type="Proteomes" id="UP001321473">
    <property type="component" value="Unassembled WGS sequence"/>
</dbReference>
<evidence type="ECO:0000256" key="4">
    <source>
        <dbReference type="ARBA" id="ARBA00023049"/>
    </source>
</evidence>
<evidence type="ECO:0000259" key="7">
    <source>
        <dbReference type="PROSITE" id="PS50215"/>
    </source>
</evidence>
<reference evidence="8 9" key="1">
    <citation type="journal article" date="2023" name="Arcadia Sci">
        <title>De novo assembly of a long-read Amblyomma americanum tick genome.</title>
        <authorList>
            <person name="Chou S."/>
            <person name="Poskanzer K.E."/>
            <person name="Rollins M."/>
            <person name="Thuy-Boun P.S."/>
        </authorList>
    </citation>
    <scope>NUCLEOTIDE SEQUENCE [LARGE SCALE GENOMIC DNA]</scope>
    <source>
        <strain evidence="8">F_SG_1</strain>
        <tissue evidence="8">Salivary glands</tissue>
    </source>
</reference>
<dbReference type="CDD" id="cd04272">
    <property type="entry name" value="ZnMc_salivary_gland_MPs"/>
    <property type="match status" value="1"/>
</dbReference>
<keyword evidence="4" id="KW-0482">Metalloprotease</keyword>
<comment type="caution">
    <text evidence="5">Lacks conserved residue(s) required for the propagation of feature annotation.</text>
</comment>
<proteinExistence type="predicted"/>
<accession>A0AAQ4EJ07</accession>
<feature type="active site" evidence="5">
    <location>
        <position position="347"/>
    </location>
</feature>
<evidence type="ECO:0000313" key="8">
    <source>
        <dbReference type="EMBL" id="KAK8774795.1"/>
    </source>
</evidence>
<feature type="binding site" evidence="5">
    <location>
        <position position="356"/>
    </location>
    <ligand>
        <name>Zn(2+)</name>
        <dbReference type="ChEBI" id="CHEBI:29105"/>
        <note>catalytic</note>
    </ligand>
</feature>
<feature type="chain" id="PRO_5042821274" description="Peptidase M12B domain-containing protein" evidence="6">
    <location>
        <begin position="18"/>
        <end position="610"/>
    </location>
</feature>
<protein>
    <recommendedName>
        <fullName evidence="7">Peptidase M12B domain-containing protein</fullName>
    </recommendedName>
</protein>
<organism evidence="8 9">
    <name type="scientific">Amblyomma americanum</name>
    <name type="common">Lone star tick</name>
    <dbReference type="NCBI Taxonomy" id="6943"/>
    <lineage>
        <taxon>Eukaryota</taxon>
        <taxon>Metazoa</taxon>
        <taxon>Ecdysozoa</taxon>
        <taxon>Arthropoda</taxon>
        <taxon>Chelicerata</taxon>
        <taxon>Arachnida</taxon>
        <taxon>Acari</taxon>
        <taxon>Parasitiformes</taxon>
        <taxon>Ixodida</taxon>
        <taxon>Ixodoidea</taxon>
        <taxon>Ixodidae</taxon>
        <taxon>Amblyomminae</taxon>
        <taxon>Amblyomma</taxon>
    </lineage>
</organism>
<dbReference type="InterPro" id="IPR024079">
    <property type="entry name" value="MetalloPept_cat_dom_sf"/>
</dbReference>
<dbReference type="GO" id="GO:0004222">
    <property type="term" value="F:metalloendopeptidase activity"/>
    <property type="evidence" value="ECO:0007669"/>
    <property type="project" value="InterPro"/>
</dbReference>
<dbReference type="GO" id="GO:0046872">
    <property type="term" value="F:metal ion binding"/>
    <property type="evidence" value="ECO:0007669"/>
    <property type="project" value="UniProtKB-KW"/>
</dbReference>
<gene>
    <name evidence="8" type="ORF">V5799_010673</name>
</gene>
<feature type="binding site" evidence="5">
    <location>
        <position position="350"/>
    </location>
    <ligand>
        <name>Zn(2+)</name>
        <dbReference type="ChEBI" id="CHEBI:29105"/>
        <note>catalytic</note>
    </ligand>
</feature>
<feature type="domain" description="Peptidase M12B" evidence="7">
    <location>
        <begin position="193"/>
        <end position="418"/>
    </location>
</feature>
<dbReference type="InterPro" id="IPR001590">
    <property type="entry name" value="Peptidase_M12B"/>
</dbReference>
<feature type="signal peptide" evidence="6">
    <location>
        <begin position="1"/>
        <end position="17"/>
    </location>
</feature>